<comment type="caution">
    <text evidence="2">The sequence shown here is derived from an EMBL/GenBank/DDBJ whole genome shotgun (WGS) entry which is preliminary data.</text>
</comment>
<gene>
    <name evidence="2" type="ORF">WN67_28265</name>
</gene>
<dbReference type="RefSeq" id="WP_046366408.1">
    <property type="nucleotide sequence ID" value="NZ_CALTXN010000073.1"/>
</dbReference>
<sequence>MWWDEQLGSNGKSARGDLCVLPQTTPRQTPYGSRADNQRPPAQPPKDPWQWWWDQARLSAQAFLAGHIPSEIAIFGPVLDDDERGLLEADVDVSFFYGGTGQYARSDYFVVGRPAVMVGALAVNAAINRRRRIAAQRDAEPTWRDRQTAHLWSTTHRLIWDRGQGVESLAYCEITGFYPDLDTWTAVLATGDGYPPVRLQGPAVPLVALWTATAVLGERWAHDPRLAALLR</sequence>
<evidence type="ECO:0000256" key="1">
    <source>
        <dbReference type="SAM" id="MobiDB-lite"/>
    </source>
</evidence>
<dbReference type="AlphaFoldDB" id="A0A0M2JV00"/>
<proteinExistence type="predicted"/>
<reference evidence="2 3" key="1">
    <citation type="journal article" date="2015" name="Genome Announc.">
        <title>Draft Genome Sequence of Mycobacterium obuense Strain UC1, Isolated from Patient Sputum.</title>
        <authorList>
            <person name="Greninger A.L."/>
            <person name="Cunningham G."/>
            <person name="Hsu E.D."/>
            <person name="Yu J.M."/>
            <person name="Chiu C.Y."/>
            <person name="Miller S."/>
        </authorList>
    </citation>
    <scope>NUCLEOTIDE SEQUENCE [LARGE SCALE GENOMIC DNA]</scope>
    <source>
        <strain evidence="2 3">UC1</strain>
    </source>
</reference>
<protein>
    <submittedName>
        <fullName evidence="2">Uncharacterized protein</fullName>
    </submittedName>
</protein>
<organism evidence="2 3">
    <name type="scientific">Mycolicibacterium obuense</name>
    <dbReference type="NCBI Taxonomy" id="1807"/>
    <lineage>
        <taxon>Bacteria</taxon>
        <taxon>Bacillati</taxon>
        <taxon>Actinomycetota</taxon>
        <taxon>Actinomycetes</taxon>
        <taxon>Mycobacteriales</taxon>
        <taxon>Mycobacteriaceae</taxon>
        <taxon>Mycolicibacterium</taxon>
    </lineage>
</organism>
<evidence type="ECO:0000313" key="3">
    <source>
        <dbReference type="Proteomes" id="UP000034150"/>
    </source>
</evidence>
<dbReference type="OrthoDB" id="3821116at2"/>
<keyword evidence="3" id="KW-1185">Reference proteome</keyword>
<feature type="compositionally biased region" description="Polar residues" evidence="1">
    <location>
        <begin position="22"/>
        <end position="31"/>
    </location>
</feature>
<accession>A0A0M2JV00</accession>
<dbReference type="Proteomes" id="UP000034150">
    <property type="component" value="Unassembled WGS sequence"/>
</dbReference>
<feature type="region of interest" description="Disordered" evidence="1">
    <location>
        <begin position="1"/>
        <end position="48"/>
    </location>
</feature>
<name>A0A0M2JV00_9MYCO</name>
<evidence type="ECO:0000313" key="2">
    <source>
        <dbReference type="EMBL" id="KKE98627.1"/>
    </source>
</evidence>
<dbReference type="PATRIC" id="fig|1807.13.peg.3081"/>
<dbReference type="EMBL" id="LAUZ02000032">
    <property type="protein sequence ID" value="KKE98627.1"/>
    <property type="molecule type" value="Genomic_DNA"/>
</dbReference>